<dbReference type="InParanoid" id="G3I8G7"/>
<accession>G3I8G7</accession>
<organism evidence="1 2">
    <name type="scientific">Cricetulus griseus</name>
    <name type="common">Chinese hamster</name>
    <name type="synonym">Cricetulus barabensis griseus</name>
    <dbReference type="NCBI Taxonomy" id="10029"/>
    <lineage>
        <taxon>Eukaryota</taxon>
        <taxon>Metazoa</taxon>
        <taxon>Chordata</taxon>
        <taxon>Craniata</taxon>
        <taxon>Vertebrata</taxon>
        <taxon>Euteleostomi</taxon>
        <taxon>Mammalia</taxon>
        <taxon>Eutheria</taxon>
        <taxon>Euarchontoglires</taxon>
        <taxon>Glires</taxon>
        <taxon>Rodentia</taxon>
        <taxon>Myomorpha</taxon>
        <taxon>Muroidea</taxon>
        <taxon>Cricetidae</taxon>
        <taxon>Cricetinae</taxon>
        <taxon>Cricetulus</taxon>
    </lineage>
</organism>
<dbReference type="Proteomes" id="UP000001075">
    <property type="component" value="Unassembled WGS sequence"/>
</dbReference>
<dbReference type="AlphaFoldDB" id="G3I8G7"/>
<sequence>MNRSALCTGTGLCCVLIVSYDNLKLNSVLCNTCYSDTGNGWHVVKGRQAMGRGHTALGLVASGAVSYVALLLSSVGAVMTSQGGNDDVNRKLTEKNEGKCRIVDMKVN</sequence>
<evidence type="ECO:0000313" key="1">
    <source>
        <dbReference type="EMBL" id="EGW14637.1"/>
    </source>
</evidence>
<protein>
    <submittedName>
        <fullName evidence="1">Uncharacterized protein</fullName>
    </submittedName>
</protein>
<dbReference type="EMBL" id="JH001503">
    <property type="protein sequence ID" value="EGW14637.1"/>
    <property type="molecule type" value="Genomic_DNA"/>
</dbReference>
<reference evidence="2" key="1">
    <citation type="journal article" date="2011" name="Nat. Biotechnol.">
        <title>The genomic sequence of the Chinese hamster ovary (CHO)-K1 cell line.</title>
        <authorList>
            <person name="Xu X."/>
            <person name="Nagarajan H."/>
            <person name="Lewis N.E."/>
            <person name="Pan S."/>
            <person name="Cai Z."/>
            <person name="Liu X."/>
            <person name="Chen W."/>
            <person name="Xie M."/>
            <person name="Wang W."/>
            <person name="Hammond S."/>
            <person name="Andersen M.R."/>
            <person name="Neff N."/>
            <person name="Passarelli B."/>
            <person name="Koh W."/>
            <person name="Fan H.C."/>
            <person name="Wang J."/>
            <person name="Gui Y."/>
            <person name="Lee K.H."/>
            <person name="Betenbaugh M.J."/>
            <person name="Quake S.R."/>
            <person name="Famili I."/>
            <person name="Palsson B.O."/>
            <person name="Wang J."/>
        </authorList>
    </citation>
    <scope>NUCLEOTIDE SEQUENCE [LARGE SCALE GENOMIC DNA]</scope>
    <source>
        <strain evidence="2">CHO K1 cell line</strain>
    </source>
</reference>
<gene>
    <name evidence="1" type="ORF">I79_019840</name>
</gene>
<name>G3I8G7_CRIGR</name>
<proteinExistence type="predicted"/>
<evidence type="ECO:0000313" key="2">
    <source>
        <dbReference type="Proteomes" id="UP000001075"/>
    </source>
</evidence>